<organism evidence="1 2">
    <name type="scientific">Trichonephila clavipes</name>
    <name type="common">Golden silk orbweaver</name>
    <name type="synonym">Nephila clavipes</name>
    <dbReference type="NCBI Taxonomy" id="2585209"/>
    <lineage>
        <taxon>Eukaryota</taxon>
        <taxon>Metazoa</taxon>
        <taxon>Ecdysozoa</taxon>
        <taxon>Arthropoda</taxon>
        <taxon>Chelicerata</taxon>
        <taxon>Arachnida</taxon>
        <taxon>Araneae</taxon>
        <taxon>Araneomorphae</taxon>
        <taxon>Entelegynae</taxon>
        <taxon>Araneoidea</taxon>
        <taxon>Nephilidae</taxon>
        <taxon>Trichonephila</taxon>
    </lineage>
</organism>
<name>A0A8X6VHY0_TRICX</name>
<proteinExistence type="predicted"/>
<evidence type="ECO:0000313" key="2">
    <source>
        <dbReference type="Proteomes" id="UP000887159"/>
    </source>
</evidence>
<sequence length="81" mass="9213">MKSNSMICPDEDSMRITLSGLNQLITEKNKCMIGSRQVVIGQSVHSENKRDRCGDSFTKKSKEKTVHLHKHDYGLHILAEQ</sequence>
<dbReference type="EMBL" id="BMAU01021322">
    <property type="protein sequence ID" value="GFY13384.1"/>
    <property type="molecule type" value="Genomic_DNA"/>
</dbReference>
<gene>
    <name evidence="1" type="ORF">TNCV_1802551</name>
</gene>
<dbReference type="AlphaFoldDB" id="A0A8X6VHY0"/>
<accession>A0A8X6VHY0</accession>
<comment type="caution">
    <text evidence="1">The sequence shown here is derived from an EMBL/GenBank/DDBJ whole genome shotgun (WGS) entry which is preliminary data.</text>
</comment>
<keyword evidence="2" id="KW-1185">Reference proteome</keyword>
<protein>
    <submittedName>
        <fullName evidence="1">Uncharacterized protein</fullName>
    </submittedName>
</protein>
<evidence type="ECO:0000313" key="1">
    <source>
        <dbReference type="EMBL" id="GFY13384.1"/>
    </source>
</evidence>
<reference evidence="1" key="1">
    <citation type="submission" date="2020-08" db="EMBL/GenBank/DDBJ databases">
        <title>Multicomponent nature underlies the extraordinary mechanical properties of spider dragline silk.</title>
        <authorList>
            <person name="Kono N."/>
            <person name="Nakamura H."/>
            <person name="Mori M."/>
            <person name="Yoshida Y."/>
            <person name="Ohtoshi R."/>
            <person name="Malay A.D."/>
            <person name="Moran D.A.P."/>
            <person name="Tomita M."/>
            <person name="Numata K."/>
            <person name="Arakawa K."/>
        </authorList>
    </citation>
    <scope>NUCLEOTIDE SEQUENCE</scope>
</reference>
<dbReference type="Proteomes" id="UP000887159">
    <property type="component" value="Unassembled WGS sequence"/>
</dbReference>